<dbReference type="Gene3D" id="3.30.70.1440">
    <property type="entry name" value="Multidrug efflux transporter AcrB pore domain"/>
    <property type="match status" value="1"/>
</dbReference>
<evidence type="ECO:0000313" key="10">
    <source>
        <dbReference type="Proteomes" id="UP000468901"/>
    </source>
</evidence>
<gene>
    <name evidence="9" type="ORF">F2P47_09175</name>
</gene>
<feature type="transmembrane region" description="Helical" evidence="8">
    <location>
        <begin position="980"/>
        <end position="1006"/>
    </location>
</feature>
<evidence type="ECO:0000313" key="9">
    <source>
        <dbReference type="EMBL" id="KAB7740169.1"/>
    </source>
</evidence>
<keyword evidence="3" id="KW-1003">Cell membrane</keyword>
<dbReference type="FunFam" id="1.20.1640.10:FF:000001">
    <property type="entry name" value="Efflux pump membrane transporter"/>
    <property type="match status" value="1"/>
</dbReference>
<keyword evidence="10" id="KW-1185">Reference proteome</keyword>
<feature type="transmembrane region" description="Helical" evidence="8">
    <location>
        <begin position="385"/>
        <end position="409"/>
    </location>
</feature>
<dbReference type="Proteomes" id="UP000468901">
    <property type="component" value="Unassembled WGS sequence"/>
</dbReference>
<dbReference type="PRINTS" id="PR00702">
    <property type="entry name" value="ACRIFLAVINRP"/>
</dbReference>
<feature type="transmembrane region" description="Helical" evidence="8">
    <location>
        <begin position="12"/>
        <end position="35"/>
    </location>
</feature>
<sequence length="1028" mass="111281">MHFTDIFIRRPVLATVVSLLILVLGLRSVSLLPILQYPRTENAVVTVTTSYYGASADVVAGFITTPLEASIAQANGIDYMSSSSLQSLSQIQVQIRLNYDSAKALTEINTRVNAVKNQLPAEAQEPVITIAVGETIDSMYLGFNSEVLATNQISDYLLRVVVPKLQAVEGVQQAEFLGEKRFALRVWMDPDKLAAYGLTATDVSTALARNDFLSAVGTTKGQMVQYDLTASTSIHTLDEFRNLIIKNKGGTSVRVQDVANVTLGAEDYESAAGFDGKPAVQIGIKVAPTANLLDVIKRLRAIFPEIEAQLPEGLHGAIAYDATKFVNSSISEVVRTLVESLIIVTLVVFAFLGSPRSVLIPTLAIPLSLIGAFAFMLMFGFSINLLTLLALVLAIGLVVDDAIIVVENVNRHLEEGLPPLQASVLAARELSGPIISMTVVLIAVYVPIGFMGGLTGALFTEFAFTLVGAVTVSAIVALTLSPMMCSRLLKAHDAEKSDWEQRLIRYIDRRFEQLHRGYSRALSASLDQIQVVVVFALIVIGSLYIFWSFAKTELAPQEDQGIVISMITSPPTATITQRQIGQAEVYKAIRSHKETDHVFQAIMPTQAIAGLVTIPWDERSKTATQIQTELQGQLNQIPIVRAVAFQPPPLPGARGLPVDFVIQTTEPFERLDEVSRSFLAEAQKSGNFIFLDTDLKFDKPQAQIVIDRDKVADMGLTMTDVGAALTSMLGGGYVNYFSLSGRSYKVIPQVQQQFRLNTDQLTNYYIRTSSGKSIPLSTIAHIEMKTVPEALNHFQQLNAASITGVPSPSITTGEALNYLRDLAARTLPAGYTVDFGGQSRQFVQEGSALLITFFFALVIIFLTLAAQFESFRDPVIILITVPMSLCGALIFISLGIGGASLNIYTQVGLVTLIGLISKHGILIVEFANNLQLEGKKKREAIEEAVGIRLRPILMTTAAMVLGVMPLILASGAGAVSRFNLGLVIASGLAIGTLFTLFVVPAMYMLIAEDHQAIKAEEDALAAAEAEVH</sequence>
<dbReference type="InterPro" id="IPR027463">
    <property type="entry name" value="AcrB_DN_DC_subdom"/>
</dbReference>
<dbReference type="RefSeq" id="WP_152216055.1">
    <property type="nucleotide sequence ID" value="NZ_JBAQYD010000280.1"/>
</dbReference>
<keyword evidence="7 8" id="KW-0472">Membrane</keyword>
<dbReference type="GO" id="GO:0005886">
    <property type="term" value="C:plasma membrane"/>
    <property type="evidence" value="ECO:0007669"/>
    <property type="project" value="UniProtKB-SubCell"/>
</dbReference>
<feature type="transmembrane region" description="Helical" evidence="8">
    <location>
        <begin position="529"/>
        <end position="550"/>
    </location>
</feature>
<evidence type="ECO:0000256" key="7">
    <source>
        <dbReference type="ARBA" id="ARBA00023136"/>
    </source>
</evidence>
<evidence type="ECO:0000256" key="2">
    <source>
        <dbReference type="ARBA" id="ARBA00022448"/>
    </source>
</evidence>
<proteinExistence type="predicted"/>
<evidence type="ECO:0000256" key="5">
    <source>
        <dbReference type="ARBA" id="ARBA00022692"/>
    </source>
</evidence>
<keyword evidence="2" id="KW-0813">Transport</keyword>
<dbReference type="SUPFAM" id="SSF82866">
    <property type="entry name" value="Multidrug efflux transporter AcrB transmembrane domain"/>
    <property type="match status" value="2"/>
</dbReference>
<dbReference type="Gene3D" id="3.30.2090.10">
    <property type="entry name" value="Multidrug efflux transporter AcrB TolC docking domain, DN and DC subdomains"/>
    <property type="match status" value="2"/>
</dbReference>
<keyword evidence="4" id="KW-0997">Cell inner membrane</keyword>
<dbReference type="Pfam" id="PF00873">
    <property type="entry name" value="ACR_tran"/>
    <property type="match status" value="1"/>
</dbReference>
<dbReference type="Gene3D" id="3.30.70.1320">
    <property type="entry name" value="Multidrug efflux transporter AcrB pore domain like"/>
    <property type="match status" value="1"/>
</dbReference>
<evidence type="ECO:0000256" key="6">
    <source>
        <dbReference type="ARBA" id="ARBA00022989"/>
    </source>
</evidence>
<feature type="transmembrane region" description="Helical" evidence="8">
    <location>
        <begin position="848"/>
        <end position="868"/>
    </location>
</feature>
<keyword evidence="6 8" id="KW-1133">Transmembrane helix</keyword>
<dbReference type="InterPro" id="IPR001036">
    <property type="entry name" value="Acrflvin-R"/>
</dbReference>
<name>A0A6N6VI60_9HYPH</name>
<protein>
    <submittedName>
        <fullName evidence="9">MMPL family transporter</fullName>
    </submittedName>
</protein>
<feature type="transmembrane region" description="Helical" evidence="8">
    <location>
        <begin position="949"/>
        <end position="968"/>
    </location>
</feature>
<feature type="transmembrane region" description="Helical" evidence="8">
    <location>
        <begin position="359"/>
        <end position="379"/>
    </location>
</feature>
<keyword evidence="5 8" id="KW-0812">Transmembrane</keyword>
<reference evidence="9 10" key="1">
    <citation type="submission" date="2019-09" db="EMBL/GenBank/DDBJ databases">
        <title>Parvibaculum sedimenti sp. nov., isolated from sediment.</title>
        <authorList>
            <person name="Wang Y."/>
        </authorList>
    </citation>
    <scope>NUCLEOTIDE SEQUENCE [LARGE SCALE GENOMIC DNA]</scope>
    <source>
        <strain evidence="9 10">HXT-9</strain>
    </source>
</reference>
<dbReference type="PANTHER" id="PTHR32063:SF14">
    <property type="entry name" value="BLL4319 PROTEIN"/>
    <property type="match status" value="1"/>
</dbReference>
<feature type="transmembrane region" description="Helical" evidence="8">
    <location>
        <begin position="875"/>
        <end position="897"/>
    </location>
</feature>
<dbReference type="PANTHER" id="PTHR32063">
    <property type="match status" value="1"/>
</dbReference>
<evidence type="ECO:0000256" key="1">
    <source>
        <dbReference type="ARBA" id="ARBA00004429"/>
    </source>
</evidence>
<evidence type="ECO:0000256" key="3">
    <source>
        <dbReference type="ARBA" id="ARBA00022475"/>
    </source>
</evidence>
<evidence type="ECO:0000256" key="4">
    <source>
        <dbReference type="ARBA" id="ARBA00022519"/>
    </source>
</evidence>
<organism evidence="9 10">
    <name type="scientific">Parvibaculum sedimenti</name>
    <dbReference type="NCBI Taxonomy" id="2608632"/>
    <lineage>
        <taxon>Bacteria</taxon>
        <taxon>Pseudomonadati</taxon>
        <taxon>Pseudomonadota</taxon>
        <taxon>Alphaproteobacteria</taxon>
        <taxon>Hyphomicrobiales</taxon>
        <taxon>Parvibaculaceae</taxon>
        <taxon>Parvibaculum</taxon>
    </lineage>
</organism>
<feature type="transmembrane region" description="Helical" evidence="8">
    <location>
        <begin position="430"/>
        <end position="450"/>
    </location>
</feature>
<accession>A0A6N6VI60</accession>
<dbReference type="GO" id="GO:0042910">
    <property type="term" value="F:xenobiotic transmembrane transporter activity"/>
    <property type="evidence" value="ECO:0007669"/>
    <property type="project" value="TreeGrafter"/>
</dbReference>
<dbReference type="Gene3D" id="1.20.1640.10">
    <property type="entry name" value="Multidrug efflux transporter AcrB transmembrane domain"/>
    <property type="match status" value="2"/>
</dbReference>
<comment type="caution">
    <text evidence="9">The sequence shown here is derived from an EMBL/GenBank/DDBJ whole genome shotgun (WGS) entry which is preliminary data.</text>
</comment>
<dbReference type="Gene3D" id="3.30.70.1430">
    <property type="entry name" value="Multidrug efflux transporter AcrB pore domain"/>
    <property type="match status" value="2"/>
</dbReference>
<dbReference type="AlphaFoldDB" id="A0A6N6VI60"/>
<dbReference type="SUPFAM" id="SSF82693">
    <property type="entry name" value="Multidrug efflux transporter AcrB pore domain, PN1, PN2, PC1 and PC2 subdomains"/>
    <property type="match status" value="3"/>
</dbReference>
<feature type="transmembrane region" description="Helical" evidence="8">
    <location>
        <begin position="462"/>
        <end position="480"/>
    </location>
</feature>
<feature type="transmembrane region" description="Helical" evidence="8">
    <location>
        <begin position="333"/>
        <end position="352"/>
    </location>
</feature>
<comment type="subcellular location">
    <subcellularLocation>
        <location evidence="1">Cell inner membrane</location>
        <topology evidence="1">Multi-pass membrane protein</topology>
    </subcellularLocation>
</comment>
<dbReference type="SUPFAM" id="SSF82714">
    <property type="entry name" value="Multidrug efflux transporter AcrB TolC docking domain, DN and DC subdomains"/>
    <property type="match status" value="2"/>
</dbReference>
<dbReference type="EMBL" id="WESC01000007">
    <property type="protein sequence ID" value="KAB7740169.1"/>
    <property type="molecule type" value="Genomic_DNA"/>
</dbReference>
<evidence type="ECO:0000256" key="8">
    <source>
        <dbReference type="SAM" id="Phobius"/>
    </source>
</evidence>